<dbReference type="Gene3D" id="2.10.90.10">
    <property type="entry name" value="Cystine-knot cytokines"/>
    <property type="match status" value="1"/>
</dbReference>
<evidence type="ECO:0000256" key="1">
    <source>
        <dbReference type="ARBA" id="ARBA00004613"/>
    </source>
</evidence>
<dbReference type="SMART" id="SM00204">
    <property type="entry name" value="TGFB"/>
    <property type="match status" value="1"/>
</dbReference>
<comment type="subcellular location">
    <subcellularLocation>
        <location evidence="1">Secreted</location>
    </subcellularLocation>
</comment>
<proteinExistence type="evidence at transcript level"/>
<accession>A0A8F8AQD4</accession>
<dbReference type="GO" id="GO:0008083">
    <property type="term" value="F:growth factor activity"/>
    <property type="evidence" value="ECO:0007669"/>
    <property type="project" value="UniProtKB-KW"/>
</dbReference>
<dbReference type="GO" id="GO:0005615">
    <property type="term" value="C:extracellular space"/>
    <property type="evidence" value="ECO:0007669"/>
    <property type="project" value="TreeGrafter"/>
</dbReference>
<keyword evidence="3" id="KW-0964">Secreted</keyword>
<dbReference type="SUPFAM" id="SSF57501">
    <property type="entry name" value="Cystine-knot cytokines"/>
    <property type="match status" value="1"/>
</dbReference>
<dbReference type="InterPro" id="IPR015615">
    <property type="entry name" value="TGF-beta-rel"/>
</dbReference>
<evidence type="ECO:0000256" key="2">
    <source>
        <dbReference type="ARBA" id="ARBA00006656"/>
    </source>
</evidence>
<reference evidence="7" key="1">
    <citation type="journal article" date="2021" name="Genes (Basel)">
        <title>Expression of Wnt and TGF-Beta Pathway Components during Whole-Body Regeneration from Cell Aggregates in Demosponge Halisarca dujardinii.</title>
        <authorList>
            <person name="Borisenko I."/>
            <person name="Bolshakov F.V."/>
            <person name="Ereskovsky A."/>
            <person name="Lavrov A.I."/>
        </authorList>
    </citation>
    <scope>NUCLEOTIDE SEQUENCE</scope>
</reference>
<name>A0A8F8AQD4_HALDU</name>
<sequence>MLAVRVFTLALVLGLHLELGNGMCPKVDSEALQEKRLDAFKSSFLAKLRLDHVPDNSVPRKRYNSLNEFDEDTKLAYEDAVNALAESYSGACSRCQHCRRPGDTQAYYAEVFTDVPGEVGPTQTTAEFAITHRTDHVMVKQARVKVPVEPVAKFHQLTRPSRAAGTQEVMMKLYTKEYNSQNETVSRRLVHKQKCDIGAHTATLDVTDLLTSLSTEGGGAGEGHRRVLEADLESDHDIAISGTGTRMTVVTTVGSNEGRSKRQNGIGKEYCSETPSETRCCLRNLMVNFREIGWHWVLWPLSLEIYYCSGTCPYLWPNSAERYPAVLNAYRQLNPTAAPEPCCSAQSIRGITAVIQMDPNKNPNVTNISDMIIESCICG</sequence>
<organism evidence="7">
    <name type="scientific">Halisarca dujardinii</name>
    <name type="common">Dujardin's slime sponge</name>
    <dbReference type="NCBI Taxonomy" id="2583056"/>
    <lineage>
        <taxon>Eukaryota</taxon>
        <taxon>Metazoa</taxon>
        <taxon>Porifera</taxon>
        <taxon>Demospongiae</taxon>
        <taxon>Verongimorpha</taxon>
        <taxon>Chondrillida</taxon>
        <taxon>Halisarcidae</taxon>
        <taxon>Halisarca</taxon>
    </lineage>
</organism>
<feature type="domain" description="TGF-beta family profile" evidence="6">
    <location>
        <begin position="259"/>
        <end position="379"/>
    </location>
</feature>
<keyword evidence="5" id="KW-0732">Signal</keyword>
<dbReference type="PANTHER" id="PTHR11848">
    <property type="entry name" value="TGF-BETA FAMILY"/>
    <property type="match status" value="1"/>
</dbReference>
<dbReference type="PROSITE" id="PS51362">
    <property type="entry name" value="TGF_BETA_2"/>
    <property type="match status" value="1"/>
</dbReference>
<dbReference type="GO" id="GO:0042127">
    <property type="term" value="P:regulation of cell population proliferation"/>
    <property type="evidence" value="ECO:0007669"/>
    <property type="project" value="TreeGrafter"/>
</dbReference>
<dbReference type="InterPro" id="IPR029034">
    <property type="entry name" value="Cystine-knot_cytokine"/>
</dbReference>
<evidence type="ECO:0000256" key="3">
    <source>
        <dbReference type="ARBA" id="ARBA00022525"/>
    </source>
</evidence>
<feature type="signal peptide" evidence="5">
    <location>
        <begin position="1"/>
        <end position="22"/>
    </location>
</feature>
<comment type="similarity">
    <text evidence="2 4">Belongs to the TGF-beta family.</text>
</comment>
<dbReference type="Gene3D" id="2.60.120.970">
    <property type="match status" value="1"/>
</dbReference>
<dbReference type="AlphaFoldDB" id="A0A8F8AQD4"/>
<keyword evidence="4" id="KW-0339">Growth factor</keyword>
<dbReference type="PANTHER" id="PTHR11848:SF33">
    <property type="entry name" value="TGF-BETA FAMILY PROFILE DOMAIN-CONTAINING PROTEIN"/>
    <property type="match status" value="1"/>
</dbReference>
<protein>
    <submittedName>
        <fullName evidence="7">Transforming growth factor beta A HduTGFbA</fullName>
    </submittedName>
</protein>
<dbReference type="InterPro" id="IPR001839">
    <property type="entry name" value="TGF-b_C"/>
</dbReference>
<evidence type="ECO:0000259" key="6">
    <source>
        <dbReference type="PROSITE" id="PS51362"/>
    </source>
</evidence>
<feature type="chain" id="PRO_5034048636" evidence="5">
    <location>
        <begin position="23"/>
        <end position="379"/>
    </location>
</feature>
<evidence type="ECO:0000256" key="4">
    <source>
        <dbReference type="RuleBase" id="RU000354"/>
    </source>
</evidence>
<dbReference type="Pfam" id="PF00019">
    <property type="entry name" value="TGF_beta"/>
    <property type="match status" value="1"/>
</dbReference>
<evidence type="ECO:0000313" key="7">
    <source>
        <dbReference type="EMBL" id="QXY82392.1"/>
    </source>
</evidence>
<dbReference type="EMBL" id="MZ042516">
    <property type="protein sequence ID" value="QXY82392.1"/>
    <property type="molecule type" value="mRNA"/>
</dbReference>
<evidence type="ECO:0000256" key="5">
    <source>
        <dbReference type="SAM" id="SignalP"/>
    </source>
</evidence>
<dbReference type="GO" id="GO:0005125">
    <property type="term" value="F:cytokine activity"/>
    <property type="evidence" value="ECO:0007669"/>
    <property type="project" value="TreeGrafter"/>
</dbReference>